<evidence type="ECO:0000256" key="1">
    <source>
        <dbReference type="SAM" id="Coils"/>
    </source>
</evidence>
<accession>A0A1X1HTV3</accession>
<keyword evidence="2" id="KW-0472">Membrane</keyword>
<proteinExistence type="predicted"/>
<keyword evidence="1" id="KW-0175">Coiled coil</keyword>
<gene>
    <name evidence="3" type="ORF">B7714_05010</name>
</gene>
<comment type="caution">
    <text evidence="3">The sequence shown here is derived from an EMBL/GenBank/DDBJ whole genome shotgun (WGS) entry which is preliminary data.</text>
</comment>
<keyword evidence="2" id="KW-0812">Transmembrane</keyword>
<dbReference type="RefSeq" id="WP_084859826.1">
    <property type="nucleotide sequence ID" value="NZ_NCUR01000010.1"/>
</dbReference>
<evidence type="ECO:0000313" key="4">
    <source>
        <dbReference type="Proteomes" id="UP000193982"/>
    </source>
</evidence>
<dbReference type="AlphaFoldDB" id="A0A1X1HTV3"/>
<evidence type="ECO:0000256" key="2">
    <source>
        <dbReference type="SAM" id="Phobius"/>
    </source>
</evidence>
<dbReference type="Proteomes" id="UP000193982">
    <property type="component" value="Unassembled WGS sequence"/>
</dbReference>
<keyword evidence="2" id="KW-1133">Transmembrane helix</keyword>
<protein>
    <recommendedName>
        <fullName evidence="5">Cation diffusion facilitator family transporter</fullName>
    </recommendedName>
</protein>
<dbReference type="EMBL" id="NCUR01000010">
    <property type="protein sequence ID" value="ORO64233.1"/>
    <property type="molecule type" value="Genomic_DNA"/>
</dbReference>
<feature type="coiled-coil region" evidence="1">
    <location>
        <begin position="193"/>
        <end position="252"/>
    </location>
</feature>
<organism evidence="3 4">
    <name type="scientific">Streptococcus oralis subsp. oralis</name>
    <dbReference type="NCBI Taxonomy" id="1891914"/>
    <lineage>
        <taxon>Bacteria</taxon>
        <taxon>Bacillati</taxon>
        <taxon>Bacillota</taxon>
        <taxon>Bacilli</taxon>
        <taxon>Lactobacillales</taxon>
        <taxon>Streptococcaceae</taxon>
        <taxon>Streptococcus</taxon>
    </lineage>
</organism>
<evidence type="ECO:0000313" key="3">
    <source>
        <dbReference type="EMBL" id="ORO64233.1"/>
    </source>
</evidence>
<reference evidence="3 4" key="1">
    <citation type="journal article" date="2016" name="Eur. J. Clin. Microbiol. Infect. Dis.">
        <title>Whole genome sequencing as a tool for phylogenetic analysis of clinical strains of Mitis group streptococci.</title>
        <authorList>
            <person name="Rasmussen L.H."/>
            <person name="Dargis R."/>
            <person name="Hojholt K."/>
            <person name="Christensen J.J."/>
            <person name="Skovgaard O."/>
            <person name="Justesen U.S."/>
            <person name="Rosenvinge F.S."/>
            <person name="Moser C."/>
            <person name="Lukjancenko O."/>
            <person name="Rasmussen S."/>
            <person name="Nielsen X.C."/>
        </authorList>
    </citation>
    <scope>NUCLEOTIDE SEQUENCE [LARGE SCALE GENOMIC DNA]</scope>
    <source>
        <strain evidence="3 4">OD_311844-09</strain>
    </source>
</reference>
<sequence length="558" mass="63764">MENELLVLNTEEVDESQSLNYDELEELLEQQFEMEFSNLESLQTEFKEIGSPDKLSEVILDEIWNQFGNQIGLDMTGDTLLKQYNDNKGKPKEYTKVIGESILKDKRFKDASKNMKDKLRSGTLKDEYTGKTLKINEKVNLDHVVARKQIFENPWRKIADIETVDLANKSENFAATNESLNKSKGAKSNSEYIKNRELRENELRSQVQRANEKIDKMNISDAEKRNLKAENNKRLNDKLAADSKKMLKAEKRAKKAINKDIAKKASVRMANKAGKDAIKAMFVAALFGMLKEIMNALVRFFKSKKRSFDTFLDEMKKALHAFFSKIKDFIKVGIDSFVGSIVGEIIGTINQKLQKITNVVKQIFGSIRESISYLSNPENESHSTEIKIAHISKIITSALVGVGAIFLGEYFEKYLKKIKGFDTEIKYLGSIANILGMFLASLLTGILGAIIINGIDQFISRKLIEENQKQQADKKNELLRIQDIQIFVAEENVAVKRNDIFSKMAKNHQKLRELLGNVQEEFSNSKIDFKQRLLANEMYFDEKQSELEEMQSALNDLL</sequence>
<feature type="transmembrane region" description="Helical" evidence="2">
    <location>
        <begin position="431"/>
        <end position="452"/>
    </location>
</feature>
<evidence type="ECO:0008006" key="5">
    <source>
        <dbReference type="Google" id="ProtNLM"/>
    </source>
</evidence>
<name>A0A1X1HTV3_STROR</name>
<feature type="transmembrane region" description="Helical" evidence="2">
    <location>
        <begin position="394"/>
        <end position="411"/>
    </location>
</feature>